<organism evidence="1 2">
    <name type="scientific">Serratia inhibens</name>
    <dbReference type="NCBI Taxonomy" id="2338073"/>
    <lineage>
        <taxon>Bacteria</taxon>
        <taxon>Pseudomonadati</taxon>
        <taxon>Pseudomonadota</taxon>
        <taxon>Gammaproteobacteria</taxon>
        <taxon>Enterobacterales</taxon>
        <taxon>Yersiniaceae</taxon>
        <taxon>Serratia</taxon>
    </lineage>
</organism>
<protein>
    <submittedName>
        <fullName evidence="1">Uncharacterized protein</fullName>
    </submittedName>
</protein>
<dbReference type="REBASE" id="292511">
    <property type="entry name" value="SspS40ORF6815P"/>
</dbReference>
<gene>
    <name evidence="1" type="ORF">D4100_06815</name>
</gene>
<comment type="caution">
    <text evidence="1">The sequence shown here is derived from an EMBL/GenBank/DDBJ whole genome shotgun (WGS) entry which is preliminary data.</text>
</comment>
<keyword evidence="2" id="KW-1185">Reference proteome</keyword>
<name>A0AA92X7I2_9GAMM</name>
<dbReference type="AlphaFoldDB" id="A0AA92X7I2"/>
<evidence type="ECO:0000313" key="2">
    <source>
        <dbReference type="Proteomes" id="UP000284338"/>
    </source>
</evidence>
<evidence type="ECO:0000313" key="1">
    <source>
        <dbReference type="EMBL" id="RJF58459.1"/>
    </source>
</evidence>
<sequence length="297" mass="33941">MYNENSFFYKIPNPHDVITAIPNSRTFPEFLEQRVETYSPAINTFCELVKSNCSSFTLLEEIRRQGRFDAVSRMSLLKIFRRCVCTVLDTEATKKITKVSTASLVSSYGYLFKDIDQLREQFLNISQSEVYALSMLLGEYDDRGQQGYILSDLFFDWFESNFKDKFCIEGPRGAGRDIELSSVFPDFTGSYPCDFIIRDIFTQEVKAIGFARYDSTRGGSQSDDRTGGNSDKVHKAMNYNALTNKNFKIIFLSDGPGLTHRDTWHEACLLDGSWSGNVRASTLKTADVRITEEWLRS</sequence>
<reference evidence="1 2" key="1">
    <citation type="submission" date="2018-09" db="EMBL/GenBank/DDBJ databases">
        <title>Draft genome of a novel serratia sp. strain with antifungal activity.</title>
        <authorList>
            <person name="Dichmann S.I."/>
            <person name="Park B.P."/>
            <person name="Pathiraja D."/>
            <person name="Choi I.-G."/>
            <person name="Stougaard P."/>
            <person name="Hennessy R.C."/>
        </authorList>
    </citation>
    <scope>NUCLEOTIDE SEQUENCE [LARGE SCALE GENOMIC DNA]</scope>
    <source>
        <strain evidence="1 2">S40</strain>
    </source>
</reference>
<dbReference type="EMBL" id="QYYG01000001">
    <property type="protein sequence ID" value="RJF58459.1"/>
    <property type="molecule type" value="Genomic_DNA"/>
</dbReference>
<dbReference type="Proteomes" id="UP000284338">
    <property type="component" value="Unassembled WGS sequence"/>
</dbReference>
<dbReference type="RefSeq" id="WP_119803704.1">
    <property type="nucleotide sequence ID" value="NZ_QYYG01000001.1"/>
</dbReference>
<accession>A0AA92X7I2</accession>
<proteinExistence type="predicted"/>